<feature type="compositionally biased region" description="Basic and acidic residues" evidence="3">
    <location>
        <begin position="449"/>
        <end position="458"/>
    </location>
</feature>
<feature type="region of interest" description="Disordered" evidence="3">
    <location>
        <begin position="1"/>
        <end position="87"/>
    </location>
</feature>
<name>E3KXG4_PUCGT</name>
<evidence type="ECO:0000256" key="1">
    <source>
        <dbReference type="ARBA" id="ARBA00023125"/>
    </source>
</evidence>
<evidence type="ECO:0000256" key="3">
    <source>
        <dbReference type="SAM" id="MobiDB-lite"/>
    </source>
</evidence>
<evidence type="ECO:0000313" key="4">
    <source>
        <dbReference type="EMBL" id="EFP88922.2"/>
    </source>
</evidence>
<feature type="region of interest" description="Disordered" evidence="3">
    <location>
        <begin position="146"/>
        <end position="179"/>
    </location>
</feature>
<feature type="compositionally biased region" description="Basic and acidic residues" evidence="3">
    <location>
        <begin position="469"/>
        <end position="484"/>
    </location>
</feature>
<dbReference type="PANTHER" id="PTHR33050:SF7">
    <property type="entry name" value="RIBONUCLEASE H"/>
    <property type="match status" value="1"/>
</dbReference>
<dbReference type="InterPro" id="IPR013762">
    <property type="entry name" value="Integrase-like_cat_sf"/>
</dbReference>
<dbReference type="InterPro" id="IPR011010">
    <property type="entry name" value="DNA_brk_join_enz"/>
</dbReference>
<evidence type="ECO:0000256" key="2">
    <source>
        <dbReference type="ARBA" id="ARBA00023172"/>
    </source>
</evidence>
<feature type="compositionally biased region" description="Low complexity" evidence="3">
    <location>
        <begin position="386"/>
        <end position="404"/>
    </location>
</feature>
<dbReference type="Proteomes" id="UP000008783">
    <property type="component" value="Unassembled WGS sequence"/>
</dbReference>
<dbReference type="GO" id="GO:0006310">
    <property type="term" value="P:DNA recombination"/>
    <property type="evidence" value="ECO:0007669"/>
    <property type="project" value="UniProtKB-KW"/>
</dbReference>
<dbReference type="Gene3D" id="1.10.150.130">
    <property type="match status" value="1"/>
</dbReference>
<dbReference type="HOGENOM" id="CLU_003292_4_0_1"/>
<dbReference type="RefSeq" id="XP_003333341.2">
    <property type="nucleotide sequence ID" value="XM_003333293.2"/>
</dbReference>
<dbReference type="PANTHER" id="PTHR33050">
    <property type="entry name" value="REVERSE TRANSCRIPTASE DOMAIN-CONTAINING PROTEIN"/>
    <property type="match status" value="1"/>
</dbReference>
<keyword evidence="2" id="KW-0233">DNA recombination</keyword>
<feature type="compositionally biased region" description="Polar residues" evidence="3">
    <location>
        <begin position="146"/>
        <end position="170"/>
    </location>
</feature>
<keyword evidence="1" id="KW-0238">DNA-binding</keyword>
<protein>
    <recommendedName>
        <fullName evidence="6">Tyr recombinase domain-containing protein</fullName>
    </recommendedName>
</protein>
<dbReference type="EMBL" id="DS178318">
    <property type="protein sequence ID" value="EFP88922.2"/>
    <property type="molecule type" value="Genomic_DNA"/>
</dbReference>
<dbReference type="GO" id="GO:0003677">
    <property type="term" value="F:DNA binding"/>
    <property type="evidence" value="ECO:0007669"/>
    <property type="project" value="UniProtKB-KW"/>
</dbReference>
<dbReference type="Gene3D" id="1.10.443.10">
    <property type="entry name" value="Intergrase catalytic core"/>
    <property type="match status" value="1"/>
</dbReference>
<organism evidence="4 5">
    <name type="scientific">Puccinia graminis f. sp. tritici (strain CRL 75-36-700-3 / race SCCL)</name>
    <name type="common">Black stem rust fungus</name>
    <dbReference type="NCBI Taxonomy" id="418459"/>
    <lineage>
        <taxon>Eukaryota</taxon>
        <taxon>Fungi</taxon>
        <taxon>Dikarya</taxon>
        <taxon>Basidiomycota</taxon>
        <taxon>Pucciniomycotina</taxon>
        <taxon>Pucciniomycetes</taxon>
        <taxon>Pucciniales</taxon>
        <taxon>Pucciniaceae</taxon>
        <taxon>Puccinia</taxon>
    </lineage>
</organism>
<reference key="1">
    <citation type="submission" date="2007-01" db="EMBL/GenBank/DDBJ databases">
        <title>The Genome Sequence of Puccinia graminis f. sp. tritici Strain CRL 75-36-700-3.</title>
        <authorList>
            <consortium name="The Broad Institute Genome Sequencing Platform"/>
            <person name="Birren B."/>
            <person name="Lander E."/>
            <person name="Galagan J."/>
            <person name="Nusbaum C."/>
            <person name="Devon K."/>
            <person name="Cuomo C."/>
            <person name="Jaffe D."/>
            <person name="Butler J."/>
            <person name="Alvarez P."/>
            <person name="Gnerre S."/>
            <person name="Grabherr M."/>
            <person name="Mauceli E."/>
            <person name="Brockman W."/>
            <person name="Young S."/>
            <person name="LaButti K."/>
            <person name="Sykes S."/>
            <person name="DeCaprio D."/>
            <person name="Crawford M."/>
            <person name="Koehrsen M."/>
            <person name="Engels R."/>
            <person name="Montgomery P."/>
            <person name="Pearson M."/>
            <person name="Howarth C."/>
            <person name="Larson L."/>
            <person name="White J."/>
            <person name="Zeng Q."/>
            <person name="Kodira C."/>
            <person name="Yandava C."/>
            <person name="Alvarado L."/>
            <person name="O'Leary S."/>
            <person name="Szabo L."/>
            <person name="Dean R."/>
            <person name="Schein J."/>
        </authorList>
    </citation>
    <scope>NUCLEOTIDE SEQUENCE</scope>
    <source>
        <strain>CRL 75-36-700-3</strain>
    </source>
</reference>
<proteinExistence type="predicted"/>
<dbReference type="SUPFAM" id="SSF56349">
    <property type="entry name" value="DNA breaking-rejoining enzymes"/>
    <property type="match status" value="1"/>
</dbReference>
<dbReference type="GO" id="GO:0015074">
    <property type="term" value="P:DNA integration"/>
    <property type="evidence" value="ECO:0007669"/>
    <property type="project" value="InterPro"/>
</dbReference>
<keyword evidence="5" id="KW-1185">Reference proteome</keyword>
<evidence type="ECO:0000313" key="5">
    <source>
        <dbReference type="Proteomes" id="UP000008783"/>
    </source>
</evidence>
<feature type="compositionally biased region" description="Polar residues" evidence="3">
    <location>
        <begin position="17"/>
        <end position="43"/>
    </location>
</feature>
<gene>
    <name evidence="4" type="ORF">PGTG_15125</name>
</gene>
<dbReference type="InterPro" id="IPR052055">
    <property type="entry name" value="Hepadnavirus_pol/RT"/>
</dbReference>
<accession>E3KXG4</accession>
<dbReference type="KEGG" id="pgr:PGTG_15125"/>
<dbReference type="OrthoDB" id="3254696at2759"/>
<dbReference type="InterPro" id="IPR010998">
    <property type="entry name" value="Integrase_recombinase_N"/>
</dbReference>
<evidence type="ECO:0008006" key="6">
    <source>
        <dbReference type="Google" id="ProtNLM"/>
    </source>
</evidence>
<dbReference type="GeneID" id="10542201"/>
<sequence length="1387" mass="156745">MSNPNSIQYLSDRVKDSSQQANQSPLPGQQTSQIPLPNSSTPKSVAHPLNKENRPTGSLNPAPKGKETTSTKAGEPDPALQSSVTKATLKNPIAEIVDEGNETLPQSRSTNARAKEILLAKAVKAQEDGDDAKADRFFAMFDTLSKESPQPANEKTTPPTTQTISGPSPTNRKRPIESEGTTQVRGIKFIWANTNSHDDGGFTPYFHKNLLELKGPIPLTIFNKTWQEEALSHHSKNRPKSEESSAEKNLRYHGLAVPDEWLQSFSDWTLNHQCFYETIRDRYNYPVLAEWILLHKANCDRLQKKHGFMVALRYDIRIRNNAFAFRVEKDGEESFSNISLFKPETADDAHSESRNFNELGVRDNPYALGGPRYGWDPHTGQKRTKTATSATPNNNSNNGKAPLAGTSQSLPQTPTNSLPPKPDQNRPPRASGYKGRNYNPNHGSATRRRGNEEVRAHTEPQSLPLVFSDPHHAEPAKEGTPDWPDAIRCEMNVREWERALEKAGLAQEFSDVIRGFKEGFDQGIPNHNLGPATPYFTPPNHQSALLAQDKIEQSMKKEVEAGRMFGPYTHEQLMRKFSFFRTNPLGAAVNGDGSIRPINDLSFPRNDPLTPSVNSFVDKLDYATTWDDFENVSKFFRRQTGPLLLALFDWEKAYRQIPTAKSQWAYLMVRDFNGGILIDTRIAFGGVAGCGSFGRPADAWKQLMLHEFDLVTVFRWVDDNLFVKHPDSNVEMDHIVARSESLGVKTNSTKYSPFKEEQKYIGFIWNATRKSVRLPDDKKYQRVQQVKEFLQIGSEFSFKQVEVMAGRLNHVSYLLPQLRCYLNSLYRWMNAWVYRSKDLPLPPSARVDLQEWLTTLLSFKETRMIRDPDPIEIGWMGDASTSYGIGITIGRRWAQFQLTKDWDRGPEPKRDIAWLETVAIRLGLIALAQLSVKRGKTIIVWTDNTTTESAILKRKSKHQAVNDEWKIIQRLLVEMELDIVSRRVSSGDNVADALSRGDRRGRDPQLQIPITVPLDLEHRMFQSRDTPMMLDLKRVSAITSNGSEPREPTAQERHYLLGYRWNTLLSYNAAIKKYQNFARDTGKPTFRLPLTAQDIYDFCCWAGRTAESSTTHEISANTLSKYLAGLQMWHVYHNAVYPTDSKTKVATFLKSSAYIDAETEKKPKKKPVTIKNLVKLTELLIDGDPFQKALLDLSVVAFWGMARLAELTYNEGSGPLRRTASLLTTDVELVYKERENLAKLTIRGAKTADPGQSQIIYLKELPHMLCPVLAVKRRLAEADGAETSLFGYTDHQGERVHLTKPQTTRALSKIWGACGFEGVSGHSFRVGGASIQVALGVPISEIRIRGRWASDAYKLYLRDFTKEEMSKTNDLLARLEECWMHVPNPLV</sequence>
<dbReference type="VEuPathDB" id="FungiDB:PGTG_15125"/>
<feature type="compositionally biased region" description="Polar residues" evidence="3">
    <location>
        <begin position="405"/>
        <end position="416"/>
    </location>
</feature>
<feature type="region of interest" description="Disordered" evidence="3">
    <location>
        <begin position="368"/>
        <end position="484"/>
    </location>
</feature>
<dbReference type="SUPFAM" id="SSF47823">
    <property type="entry name" value="lambda integrase-like, N-terminal domain"/>
    <property type="match status" value="1"/>
</dbReference>
<dbReference type="InParanoid" id="E3KXG4"/>
<reference evidence="5" key="2">
    <citation type="journal article" date="2011" name="Proc. Natl. Acad. Sci. U.S.A.">
        <title>Obligate biotrophy features unraveled by the genomic analysis of rust fungi.</title>
        <authorList>
            <person name="Duplessis S."/>
            <person name="Cuomo C.A."/>
            <person name="Lin Y.-C."/>
            <person name="Aerts A."/>
            <person name="Tisserant E."/>
            <person name="Veneault-Fourrey C."/>
            <person name="Joly D.L."/>
            <person name="Hacquard S."/>
            <person name="Amselem J."/>
            <person name="Cantarel B.L."/>
            <person name="Chiu R."/>
            <person name="Coutinho P.M."/>
            <person name="Feau N."/>
            <person name="Field M."/>
            <person name="Frey P."/>
            <person name="Gelhaye E."/>
            <person name="Goldberg J."/>
            <person name="Grabherr M.G."/>
            <person name="Kodira C.D."/>
            <person name="Kohler A."/>
            <person name="Kuees U."/>
            <person name="Lindquist E.A."/>
            <person name="Lucas S.M."/>
            <person name="Mago R."/>
            <person name="Mauceli E."/>
            <person name="Morin E."/>
            <person name="Murat C."/>
            <person name="Pangilinan J.L."/>
            <person name="Park R."/>
            <person name="Pearson M."/>
            <person name="Quesneville H."/>
            <person name="Rouhier N."/>
            <person name="Sakthikumar S."/>
            <person name="Salamov A.A."/>
            <person name="Schmutz J."/>
            <person name="Selles B."/>
            <person name="Shapiro H."/>
            <person name="Tanguay P."/>
            <person name="Tuskan G.A."/>
            <person name="Henrissat B."/>
            <person name="Van de Peer Y."/>
            <person name="Rouze P."/>
            <person name="Ellis J.G."/>
            <person name="Dodds P.N."/>
            <person name="Schein J.E."/>
            <person name="Zhong S."/>
            <person name="Hamelin R.C."/>
            <person name="Grigoriev I.V."/>
            <person name="Szabo L.J."/>
            <person name="Martin F."/>
        </authorList>
    </citation>
    <scope>NUCLEOTIDE SEQUENCE [LARGE SCALE GENOMIC DNA]</scope>
    <source>
        <strain evidence="5">CRL 75-36-700-3 / race SCCL</strain>
    </source>
</reference>